<name>A0ABR8U3Q4_9CELL</name>
<dbReference type="Gene3D" id="3.40.630.30">
    <property type="match status" value="1"/>
</dbReference>
<gene>
    <name evidence="2" type="ORF">H9641_18390</name>
</gene>
<reference evidence="2 3" key="1">
    <citation type="submission" date="2020-08" db="EMBL/GenBank/DDBJ databases">
        <title>A Genomic Blueprint of the Chicken Gut Microbiome.</title>
        <authorList>
            <person name="Gilroy R."/>
            <person name="Ravi A."/>
            <person name="Getino M."/>
            <person name="Pursley I."/>
            <person name="Horton D.L."/>
            <person name="Alikhan N.-F."/>
            <person name="Baker D."/>
            <person name="Gharbi K."/>
            <person name="Hall N."/>
            <person name="Watson M."/>
            <person name="Adriaenssens E.M."/>
            <person name="Foster-Nyarko E."/>
            <person name="Jarju S."/>
            <person name="Secka A."/>
            <person name="Antonio M."/>
            <person name="Oren A."/>
            <person name="Chaudhuri R."/>
            <person name="La Ragione R.M."/>
            <person name="Hildebrand F."/>
            <person name="Pallen M.J."/>
        </authorList>
    </citation>
    <scope>NUCLEOTIDE SEQUENCE [LARGE SCALE GENOMIC DNA]</scope>
    <source>
        <strain evidence="2 3">Sa2CUA9</strain>
    </source>
</reference>
<feature type="domain" description="N-acetyltransferase" evidence="1">
    <location>
        <begin position="5"/>
        <end position="143"/>
    </location>
</feature>
<dbReference type="RefSeq" id="WP_191805859.1">
    <property type="nucleotide sequence ID" value="NZ_JACSQF010000026.1"/>
</dbReference>
<evidence type="ECO:0000259" key="1">
    <source>
        <dbReference type="PROSITE" id="PS51186"/>
    </source>
</evidence>
<dbReference type="Proteomes" id="UP000655570">
    <property type="component" value="Unassembled WGS sequence"/>
</dbReference>
<dbReference type="EMBL" id="JACSQF010000026">
    <property type="protein sequence ID" value="MBD7982668.1"/>
    <property type="molecule type" value="Genomic_DNA"/>
</dbReference>
<organism evidence="2 3">
    <name type="scientific">Oerskovia merdavium</name>
    <dbReference type="NCBI Taxonomy" id="2762227"/>
    <lineage>
        <taxon>Bacteria</taxon>
        <taxon>Bacillati</taxon>
        <taxon>Actinomycetota</taxon>
        <taxon>Actinomycetes</taxon>
        <taxon>Micrococcales</taxon>
        <taxon>Cellulomonadaceae</taxon>
        <taxon>Oerskovia</taxon>
    </lineage>
</organism>
<dbReference type="InterPro" id="IPR016181">
    <property type="entry name" value="Acyl_CoA_acyltransferase"/>
</dbReference>
<dbReference type="InterPro" id="IPR000182">
    <property type="entry name" value="GNAT_dom"/>
</dbReference>
<protein>
    <submittedName>
        <fullName evidence="2">GNAT family N-acetyltransferase</fullName>
    </submittedName>
</protein>
<dbReference type="PROSITE" id="PS51186">
    <property type="entry name" value="GNAT"/>
    <property type="match status" value="1"/>
</dbReference>
<evidence type="ECO:0000313" key="3">
    <source>
        <dbReference type="Proteomes" id="UP000655570"/>
    </source>
</evidence>
<accession>A0ABR8U3Q4</accession>
<sequence>MPADVSFRAPTDRDRGSADDLGLLASASGRTGSALQSLAVEVSGAPAVVALDDGRIVGLASYAAGGRHSVLRYLAVDSTYRGNGIGRRLVYAVRDRAPRVALIAETDDAAVAFYRQTGFAVTALPRDPRWPHVQRYRCVLAADAR</sequence>
<evidence type="ECO:0000313" key="2">
    <source>
        <dbReference type="EMBL" id="MBD7982668.1"/>
    </source>
</evidence>
<dbReference type="SUPFAM" id="SSF55729">
    <property type="entry name" value="Acyl-CoA N-acyltransferases (Nat)"/>
    <property type="match status" value="1"/>
</dbReference>
<comment type="caution">
    <text evidence="2">The sequence shown here is derived from an EMBL/GenBank/DDBJ whole genome shotgun (WGS) entry which is preliminary data.</text>
</comment>
<dbReference type="CDD" id="cd04301">
    <property type="entry name" value="NAT_SF"/>
    <property type="match status" value="1"/>
</dbReference>
<dbReference type="Pfam" id="PF00583">
    <property type="entry name" value="Acetyltransf_1"/>
    <property type="match status" value="1"/>
</dbReference>
<keyword evidence="3" id="KW-1185">Reference proteome</keyword>
<proteinExistence type="predicted"/>